<dbReference type="InterPro" id="IPR015315">
    <property type="entry name" value="DUF1963"/>
</dbReference>
<reference evidence="2" key="1">
    <citation type="submission" date="2010-10" db="EMBL/GenBank/DDBJ databases">
        <title>The complete genome of Rothia dentocariosa ATCC 17931.</title>
        <authorList>
            <person name="Muzny D."/>
            <person name="Qin X."/>
            <person name="Buhay C."/>
            <person name="Dugan-Rocha S."/>
            <person name="Ding Y."/>
            <person name="Chen G."/>
            <person name="Hawes A."/>
            <person name="Holder M."/>
            <person name="Jhangiani S."/>
            <person name="Johnson A."/>
            <person name="Khan Z."/>
            <person name="Li Z."/>
            <person name="Liu W."/>
            <person name="Liu X."/>
            <person name="Perez L."/>
            <person name="Shen H."/>
            <person name="Wang Q."/>
            <person name="Watt J."/>
            <person name="Xi L."/>
            <person name="Xin Y."/>
            <person name="Zhou J."/>
            <person name="Deng J."/>
            <person name="Jiang H."/>
            <person name="Liu Y."/>
            <person name="Qu J."/>
            <person name="Song X.-Z."/>
            <person name="Zhang L."/>
            <person name="Villasana D."/>
            <person name="Johnson A."/>
            <person name="Liu J."/>
            <person name="Liyanage D."/>
            <person name="Lorensuhewa L."/>
            <person name="Robinson T."/>
            <person name="Song A."/>
            <person name="Song B.-B."/>
            <person name="Dinh H."/>
            <person name="Thornton R."/>
            <person name="Coyle M."/>
            <person name="Francisco L."/>
            <person name="Jackson L."/>
            <person name="Javaid M."/>
            <person name="Korchina V."/>
            <person name="Kovar C."/>
            <person name="Mata R."/>
            <person name="Mathew T."/>
            <person name="Ngo R."/>
            <person name="Nguyen L."/>
            <person name="Nguyen N."/>
            <person name="Okwuonu G."/>
            <person name="Ongeri F."/>
            <person name="Pham C."/>
            <person name="Simmons D."/>
            <person name="Wilczek-Boney K."/>
            <person name="Hale W."/>
            <person name="Jakkamsetti A."/>
            <person name="Pham P."/>
            <person name="Ruth R."/>
            <person name="San Lucas F."/>
            <person name="Warren J."/>
            <person name="Zhang J."/>
            <person name="Zhao Z."/>
            <person name="Zhou C."/>
            <person name="Zhu D."/>
            <person name="Lee S."/>
            <person name="Bess C."/>
            <person name="Blankenburg K."/>
            <person name="Forbes L."/>
            <person name="Fu Q."/>
            <person name="Gubbala S."/>
            <person name="Hirani K."/>
            <person name="Jayaseelan J.C."/>
            <person name="Lara F."/>
            <person name="Munidasa M."/>
            <person name="Palculict T."/>
            <person name="Patil S."/>
            <person name="Pu L.-L."/>
            <person name="Saada N."/>
            <person name="Tang L."/>
            <person name="Weissenberger G."/>
            <person name="Zhu Y."/>
            <person name="Hemphill L."/>
            <person name="Shang Y."/>
            <person name="Youmans B."/>
            <person name="Ayvaz T."/>
            <person name="Ross M."/>
            <person name="Santibanez J."/>
            <person name="Aqrawi P."/>
            <person name="Gross S."/>
            <person name="Joshi V."/>
            <person name="Fowler G."/>
            <person name="Nazareth L."/>
            <person name="Reid J."/>
            <person name="Worley K."/>
            <person name="Petrosino J."/>
            <person name="Highlander S."/>
            <person name="Gibbs R."/>
        </authorList>
    </citation>
    <scope>NUCLEOTIDE SEQUENCE [LARGE SCALE GENOMIC DNA]</scope>
    <source>
        <strain evidence="2">ATCC 17931 / CDC X599 / XDIA</strain>
    </source>
</reference>
<evidence type="ECO:0008006" key="3">
    <source>
        <dbReference type="Google" id="ProtNLM"/>
    </source>
</evidence>
<protein>
    <recommendedName>
        <fullName evidence="3">DUF1963 domain-containing protein</fullName>
    </recommendedName>
</protein>
<dbReference type="PANTHER" id="PTHR36436">
    <property type="entry name" value="SLL5081 PROTEIN"/>
    <property type="match status" value="1"/>
</dbReference>
<dbReference type="SUPFAM" id="SSF103032">
    <property type="entry name" value="Hypothetical protein YwqG"/>
    <property type="match status" value="1"/>
</dbReference>
<dbReference type="Proteomes" id="UP000000387">
    <property type="component" value="Chromosome"/>
</dbReference>
<accession>E3H414</accession>
<organism evidence="1 2">
    <name type="scientific">Rothia dentocariosa (strain ATCC 17931 / CDC X599 / XDIA)</name>
    <dbReference type="NCBI Taxonomy" id="762948"/>
    <lineage>
        <taxon>Bacteria</taxon>
        <taxon>Bacillati</taxon>
        <taxon>Actinomycetota</taxon>
        <taxon>Actinomycetes</taxon>
        <taxon>Micrococcales</taxon>
        <taxon>Micrococcaceae</taxon>
        <taxon>Rothia</taxon>
    </lineage>
</organism>
<dbReference type="PANTHER" id="PTHR36436:SF6">
    <property type="entry name" value="SLL5081 PROTEIN"/>
    <property type="match status" value="1"/>
</dbReference>
<sequence>MLWNFFPIVYTTYLSGWSYMVLFLLLDKTGNDEIGCVLAREGALIKPGRRWKHLHNPAMTIDRNVEGELPVSDIVEKATALVEELYAENPLPTIRIKPSEAAEPLPVTVSKFGGVPYLPAGVEAPTDSDGVPMGMVAQINCTELPENPIYPPTGMVQFWVSTNVCWGIDKEENHRVIYYPQLGEANPDAVATWEDHERDFWWPIKSECALEFTTPGREIFAPNDSINHPLLEKWNQAYPEQAITSLDDFDVYVEEIEDFTGSGNYSRLGGLPDFIQGDPRREEPENSDIRRRTVNLLTINSNIGVLWGDCGTANWVIAPDRLAARDFSQVFYEWSCS</sequence>
<proteinExistence type="predicted"/>
<dbReference type="EMBL" id="CP002280">
    <property type="protein sequence ID" value="ADP41654.1"/>
    <property type="molecule type" value="Genomic_DNA"/>
</dbReference>
<dbReference type="Gene3D" id="2.30.320.10">
    <property type="entry name" value="YwqG-like"/>
    <property type="match status" value="1"/>
</dbReference>
<evidence type="ECO:0000313" key="1">
    <source>
        <dbReference type="EMBL" id="ADP41654.1"/>
    </source>
</evidence>
<dbReference type="eggNOG" id="COG3878">
    <property type="taxonomic scope" value="Bacteria"/>
</dbReference>
<dbReference type="Pfam" id="PF09234">
    <property type="entry name" value="DUF1963"/>
    <property type="match status" value="1"/>
</dbReference>
<evidence type="ECO:0000313" key="2">
    <source>
        <dbReference type="Proteomes" id="UP000000387"/>
    </source>
</evidence>
<dbReference type="KEGG" id="rdn:HMPREF0733_12197"/>
<dbReference type="HOGENOM" id="CLU_056726_0_0_11"/>
<dbReference type="AlphaFoldDB" id="E3H414"/>
<name>E3H414_ROTDC</name>
<gene>
    <name evidence="1" type="ordered locus">HMPREF0733_12197</name>
</gene>
<dbReference type="InterPro" id="IPR035948">
    <property type="entry name" value="YwqG-like_sf"/>
</dbReference>